<reference evidence="5 6" key="1">
    <citation type="journal article" date="2015" name="Fungal Genet. Biol.">
        <title>Evolution of novel wood decay mechanisms in Agaricales revealed by the genome sequences of Fistulina hepatica and Cylindrobasidium torrendii.</title>
        <authorList>
            <person name="Floudas D."/>
            <person name="Held B.W."/>
            <person name="Riley R."/>
            <person name="Nagy L.G."/>
            <person name="Koehler G."/>
            <person name="Ransdell A.S."/>
            <person name="Younus H."/>
            <person name="Chow J."/>
            <person name="Chiniquy J."/>
            <person name="Lipzen A."/>
            <person name="Tritt A."/>
            <person name="Sun H."/>
            <person name="Haridas S."/>
            <person name="LaButti K."/>
            <person name="Ohm R.A."/>
            <person name="Kues U."/>
            <person name="Blanchette R.A."/>
            <person name="Grigoriev I.V."/>
            <person name="Minto R.E."/>
            <person name="Hibbett D.S."/>
        </authorList>
    </citation>
    <scope>NUCLEOTIDE SEQUENCE [LARGE SCALE GENOMIC DNA]</scope>
    <source>
        <strain evidence="5 6">ATCC 64428</strain>
    </source>
</reference>
<dbReference type="GO" id="GO:0005576">
    <property type="term" value="C:extracellular region"/>
    <property type="evidence" value="ECO:0007669"/>
    <property type="project" value="UniProtKB-SubCell"/>
</dbReference>
<dbReference type="PANTHER" id="PTHR31836">
    <property type="match status" value="1"/>
</dbReference>
<organism evidence="5 6">
    <name type="scientific">Fistulina hepatica ATCC 64428</name>
    <dbReference type="NCBI Taxonomy" id="1128425"/>
    <lineage>
        <taxon>Eukaryota</taxon>
        <taxon>Fungi</taxon>
        <taxon>Dikarya</taxon>
        <taxon>Basidiomycota</taxon>
        <taxon>Agaricomycotina</taxon>
        <taxon>Agaricomycetes</taxon>
        <taxon>Agaricomycetidae</taxon>
        <taxon>Agaricales</taxon>
        <taxon>Fistulinaceae</taxon>
        <taxon>Fistulina</taxon>
    </lineage>
</organism>
<comment type="similarity">
    <text evidence="2">Belongs to the kiwellin family.</text>
</comment>
<protein>
    <recommendedName>
        <fullName evidence="7">RlpA-like protein double-psi beta-barrel domain-containing protein</fullName>
    </recommendedName>
</protein>
<evidence type="ECO:0000313" key="6">
    <source>
        <dbReference type="Proteomes" id="UP000054144"/>
    </source>
</evidence>
<dbReference type="SUPFAM" id="SSF50685">
    <property type="entry name" value="Barwin-like endoglucanases"/>
    <property type="match status" value="1"/>
</dbReference>
<evidence type="ECO:0008006" key="7">
    <source>
        <dbReference type="Google" id="ProtNLM"/>
    </source>
</evidence>
<dbReference type="Gene3D" id="2.40.40.10">
    <property type="entry name" value="RlpA-like domain"/>
    <property type="match status" value="1"/>
</dbReference>
<dbReference type="PANTHER" id="PTHR31836:SF25">
    <property type="entry name" value="RLPA-LIKE PROTEIN DOUBLE-PSI BETA-BARREL DOMAIN-CONTAINING PROTEIN"/>
    <property type="match status" value="1"/>
</dbReference>
<comment type="subcellular location">
    <subcellularLocation>
        <location evidence="1">Secreted</location>
    </subcellularLocation>
</comment>
<evidence type="ECO:0000256" key="1">
    <source>
        <dbReference type="ARBA" id="ARBA00004613"/>
    </source>
</evidence>
<sequence>MSVRGVPAAPHAASVLKRQTYSGQATYFEVGLGACGWTSVDSDHIVALATPDYDGGAHCGATVSISDSSGTSATATVADECPSCSSGDLDMSPSLFQVFEDLSVGVFPITWSFS</sequence>
<dbReference type="InterPro" id="IPR039271">
    <property type="entry name" value="Kiwellin-like"/>
</dbReference>
<dbReference type="InterPro" id="IPR051477">
    <property type="entry name" value="Expansin_CellWall"/>
</dbReference>
<dbReference type="OrthoDB" id="623670at2759"/>
<dbReference type="AlphaFoldDB" id="A0A0D7A667"/>
<keyword evidence="3" id="KW-0964">Secreted</keyword>
<dbReference type="Pfam" id="PF24300">
    <property type="entry name" value="KWL1"/>
    <property type="match status" value="1"/>
</dbReference>
<dbReference type="InterPro" id="IPR036908">
    <property type="entry name" value="RlpA-like_sf"/>
</dbReference>
<gene>
    <name evidence="5" type="ORF">FISHEDRAFT_47203</name>
</gene>
<name>A0A0D7A667_9AGAR</name>
<evidence type="ECO:0000256" key="4">
    <source>
        <dbReference type="ARBA" id="ARBA00022729"/>
    </source>
</evidence>
<dbReference type="CDD" id="cd22191">
    <property type="entry name" value="DPBB_RlpA_EXP_N-like"/>
    <property type="match status" value="1"/>
</dbReference>
<evidence type="ECO:0000256" key="3">
    <source>
        <dbReference type="ARBA" id="ARBA00022525"/>
    </source>
</evidence>
<dbReference type="Proteomes" id="UP000054144">
    <property type="component" value="Unassembled WGS sequence"/>
</dbReference>
<feature type="non-terminal residue" evidence="5">
    <location>
        <position position="114"/>
    </location>
</feature>
<keyword evidence="4" id="KW-0732">Signal</keyword>
<proteinExistence type="inferred from homology"/>
<evidence type="ECO:0000313" key="5">
    <source>
        <dbReference type="EMBL" id="KIY46512.1"/>
    </source>
</evidence>
<dbReference type="EMBL" id="KN882028">
    <property type="protein sequence ID" value="KIY46512.1"/>
    <property type="molecule type" value="Genomic_DNA"/>
</dbReference>
<accession>A0A0D7A667</accession>
<evidence type="ECO:0000256" key="2">
    <source>
        <dbReference type="ARBA" id="ARBA00005592"/>
    </source>
</evidence>
<keyword evidence="6" id="KW-1185">Reference proteome</keyword>